<evidence type="ECO:0000313" key="7">
    <source>
        <dbReference type="EMBL" id="GED97815.1"/>
    </source>
</evidence>
<evidence type="ECO:0000256" key="2">
    <source>
        <dbReference type="ARBA" id="ARBA00022692"/>
    </source>
</evidence>
<proteinExistence type="predicted"/>
<sequence>MLLANPWWLLGLLVVAGLIGLYVYIQRKRTSRAMKFANLEILKTVTPKRTDRFRHVPFALLAVGLILLTVALAGPQADRKVPRNRATVMLVMDVSRSMNATDVAPSRIKAAQAAAKKFATELTEGINLGLISFAGTPTTLVSPTPDHNATKDAVDKLQLDDKTATGEGIFAALDQIRTLNSLLGGDKGAPPAHIVLLSDGKQTVPESQDAPRGAFSAARKAKERGVPVSTISFGTQSGAVEIEGERIPVPVDDASLKKISQLAAPGGRFFTASSLEELNAVYSSLQEQIGYETTRGENSHPWVLAGTILALLGAVGALVLNQRLP</sequence>
<keyword evidence="8" id="KW-1185">Reference proteome</keyword>
<organism evidence="7 8">
    <name type="scientific">Gordonia crocea</name>
    <dbReference type="NCBI Taxonomy" id="589162"/>
    <lineage>
        <taxon>Bacteria</taxon>
        <taxon>Bacillati</taxon>
        <taxon>Actinomycetota</taxon>
        <taxon>Actinomycetes</taxon>
        <taxon>Mycobacteriales</taxon>
        <taxon>Gordoniaceae</taxon>
        <taxon>Gordonia</taxon>
    </lineage>
</organism>
<name>A0A7I9UXK6_9ACTN</name>
<dbReference type="PROSITE" id="PS50234">
    <property type="entry name" value="VWFA"/>
    <property type="match status" value="1"/>
</dbReference>
<evidence type="ECO:0000313" key="8">
    <source>
        <dbReference type="Proteomes" id="UP000444980"/>
    </source>
</evidence>
<evidence type="ECO:0000256" key="4">
    <source>
        <dbReference type="ARBA" id="ARBA00023136"/>
    </source>
</evidence>
<dbReference type="PANTHER" id="PTHR22550">
    <property type="entry name" value="SPORE GERMINATION PROTEIN"/>
    <property type="match status" value="1"/>
</dbReference>
<keyword evidence="1" id="KW-1003">Cell membrane</keyword>
<dbReference type="EMBL" id="BJOU01000001">
    <property type="protein sequence ID" value="GED97815.1"/>
    <property type="molecule type" value="Genomic_DNA"/>
</dbReference>
<dbReference type="Proteomes" id="UP000444980">
    <property type="component" value="Unassembled WGS sequence"/>
</dbReference>
<reference evidence="8" key="1">
    <citation type="submission" date="2019-06" db="EMBL/GenBank/DDBJ databases">
        <title>Gordonia isolated from sludge of a wastewater treatment plant.</title>
        <authorList>
            <person name="Tamura T."/>
            <person name="Aoyama K."/>
            <person name="Kang Y."/>
            <person name="Saito S."/>
            <person name="Akiyama N."/>
            <person name="Yazawa K."/>
            <person name="Gonoi T."/>
            <person name="Mikami Y."/>
        </authorList>
    </citation>
    <scope>NUCLEOTIDE SEQUENCE [LARGE SCALE GENOMIC DNA]</scope>
    <source>
        <strain evidence="8">NBRC 107697</strain>
    </source>
</reference>
<evidence type="ECO:0000256" key="1">
    <source>
        <dbReference type="ARBA" id="ARBA00022475"/>
    </source>
</evidence>
<dbReference type="NCBIfam" id="TIGR02226">
    <property type="entry name" value="two_anch"/>
    <property type="match status" value="1"/>
</dbReference>
<feature type="transmembrane region" description="Helical" evidence="5">
    <location>
        <begin position="56"/>
        <end position="74"/>
    </location>
</feature>
<dbReference type="PANTHER" id="PTHR22550:SF5">
    <property type="entry name" value="LEUCINE ZIPPER PROTEIN 4"/>
    <property type="match status" value="1"/>
</dbReference>
<dbReference type="InterPro" id="IPR002035">
    <property type="entry name" value="VWF_A"/>
</dbReference>
<feature type="domain" description="VWFA" evidence="6">
    <location>
        <begin position="87"/>
        <end position="285"/>
    </location>
</feature>
<gene>
    <name evidence="7" type="ORF">nbrc107697_18540</name>
</gene>
<dbReference type="InterPro" id="IPR050768">
    <property type="entry name" value="UPF0353/GerABKA_families"/>
</dbReference>
<evidence type="ECO:0000256" key="3">
    <source>
        <dbReference type="ARBA" id="ARBA00022989"/>
    </source>
</evidence>
<dbReference type="Pfam" id="PF13519">
    <property type="entry name" value="VWA_2"/>
    <property type="match status" value="1"/>
</dbReference>
<protein>
    <submittedName>
        <fullName evidence="7">UPF0353 protein</fullName>
    </submittedName>
</protein>
<comment type="caution">
    <text evidence="7">The sequence shown here is derived from an EMBL/GenBank/DDBJ whole genome shotgun (WGS) entry which is preliminary data.</text>
</comment>
<dbReference type="Gene3D" id="3.40.50.410">
    <property type="entry name" value="von Willebrand factor, type A domain"/>
    <property type="match status" value="1"/>
</dbReference>
<dbReference type="NCBIfam" id="NF010238">
    <property type="entry name" value="PRK13685.1"/>
    <property type="match status" value="1"/>
</dbReference>
<feature type="transmembrane region" description="Helical" evidence="5">
    <location>
        <begin position="302"/>
        <end position="320"/>
    </location>
</feature>
<dbReference type="Pfam" id="PF07584">
    <property type="entry name" value="BatA"/>
    <property type="match status" value="1"/>
</dbReference>
<dbReference type="AlphaFoldDB" id="A0A7I9UXK6"/>
<dbReference type="SUPFAM" id="SSF53300">
    <property type="entry name" value="vWA-like"/>
    <property type="match status" value="1"/>
</dbReference>
<dbReference type="InterPro" id="IPR024163">
    <property type="entry name" value="Aerotolerance_reg_N"/>
</dbReference>
<dbReference type="SMART" id="SM00327">
    <property type="entry name" value="VWA"/>
    <property type="match status" value="1"/>
</dbReference>
<dbReference type="InterPro" id="IPR036465">
    <property type="entry name" value="vWFA_dom_sf"/>
</dbReference>
<dbReference type="InterPro" id="IPR011933">
    <property type="entry name" value="Double_TM_dom"/>
</dbReference>
<feature type="transmembrane region" description="Helical" evidence="5">
    <location>
        <begin position="6"/>
        <end position="25"/>
    </location>
</feature>
<accession>A0A7I9UXK6</accession>
<evidence type="ECO:0000256" key="5">
    <source>
        <dbReference type="SAM" id="Phobius"/>
    </source>
</evidence>
<keyword evidence="2 5" id="KW-0812">Transmembrane</keyword>
<evidence type="ECO:0000259" key="6">
    <source>
        <dbReference type="PROSITE" id="PS50234"/>
    </source>
</evidence>
<keyword evidence="3 5" id="KW-1133">Transmembrane helix</keyword>
<keyword evidence="4 5" id="KW-0472">Membrane</keyword>